<evidence type="ECO:0000313" key="3">
    <source>
        <dbReference type="Proteomes" id="UP000583556"/>
    </source>
</evidence>
<dbReference type="Pfam" id="PF03692">
    <property type="entry name" value="CxxCxxCC"/>
    <property type="match status" value="1"/>
</dbReference>
<dbReference type="PANTHER" id="PTHR37421">
    <property type="entry name" value="UPF0260 PROTEIN YCGN"/>
    <property type="match status" value="1"/>
</dbReference>
<dbReference type="InterPro" id="IPR008228">
    <property type="entry name" value="UCP006173"/>
</dbReference>
<comment type="similarity">
    <text evidence="1">Belongs to the UPF0260 family.</text>
</comment>
<protein>
    <recommendedName>
        <fullName evidence="1">UPF0260 protein HHL27_19400</fullName>
    </recommendedName>
</protein>
<dbReference type="NCBIfam" id="NF003507">
    <property type="entry name" value="PRK05170.2-5"/>
    <property type="match status" value="1"/>
</dbReference>
<dbReference type="PANTHER" id="PTHR37421:SF1">
    <property type="entry name" value="UPF0260 PROTEIN YCGN"/>
    <property type="match status" value="1"/>
</dbReference>
<dbReference type="Proteomes" id="UP000583556">
    <property type="component" value="Unassembled WGS sequence"/>
</dbReference>
<evidence type="ECO:0000313" key="2">
    <source>
        <dbReference type="EMBL" id="NML95845.1"/>
    </source>
</evidence>
<accession>A0A7Y0BT92</accession>
<dbReference type="EMBL" id="JABBGM010000013">
    <property type="protein sequence ID" value="NML95845.1"/>
    <property type="molecule type" value="Genomic_DNA"/>
</dbReference>
<evidence type="ECO:0000256" key="1">
    <source>
        <dbReference type="HAMAP-Rule" id="MF_00676"/>
    </source>
</evidence>
<organism evidence="2 3">
    <name type="scientific">Novosphingobium olei</name>
    <dbReference type="NCBI Taxonomy" id="2728851"/>
    <lineage>
        <taxon>Bacteria</taxon>
        <taxon>Pseudomonadati</taxon>
        <taxon>Pseudomonadota</taxon>
        <taxon>Alphaproteobacteria</taxon>
        <taxon>Sphingomonadales</taxon>
        <taxon>Sphingomonadaceae</taxon>
        <taxon>Novosphingobium</taxon>
    </lineage>
</organism>
<sequence length="182" mass="20645">MASRWRCCRPKRTGRPSRRTWPSGCTDVAAPGERFWEKPIEALTRDEWEALCDGCGQCCLHKLEDEDTGRVYRTNVACRLLDTRSGRCSDYRHRKALVPDCLRLTPRLVREVAWLPPTCAYRLRADGEPLPDWHYLVSGDREAVHAAGVSVKGRVISEVLAGPLEDHVILEPEDLGGEDFFL</sequence>
<dbReference type="HAMAP" id="MF_00676">
    <property type="entry name" value="UPF0260"/>
    <property type="match status" value="1"/>
</dbReference>
<name>A0A7Y0BT92_9SPHN</name>
<dbReference type="AlphaFoldDB" id="A0A7Y0BT92"/>
<keyword evidence="3" id="KW-1185">Reference proteome</keyword>
<reference evidence="2 3" key="1">
    <citation type="submission" date="2020-04" db="EMBL/GenBank/DDBJ databases">
        <title>Novosphingobium sp. TW-4 isolated from soil.</title>
        <authorList>
            <person name="Dahal R.H."/>
            <person name="Chaudhary D.K."/>
        </authorList>
    </citation>
    <scope>NUCLEOTIDE SEQUENCE [LARGE SCALE GENOMIC DNA]</scope>
    <source>
        <strain evidence="2 3">TW-4</strain>
    </source>
</reference>
<comment type="caution">
    <text evidence="2">The sequence shown here is derived from an EMBL/GenBank/DDBJ whole genome shotgun (WGS) entry which is preliminary data.</text>
</comment>
<dbReference type="InterPro" id="IPR005358">
    <property type="entry name" value="Puta_zinc/iron-chelating_dom"/>
</dbReference>
<dbReference type="NCBIfam" id="NF003501">
    <property type="entry name" value="PRK05170.1-5"/>
    <property type="match status" value="1"/>
</dbReference>
<gene>
    <name evidence="2" type="ORF">HHL27_19400</name>
</gene>
<proteinExistence type="inferred from homology"/>